<dbReference type="EMBL" id="CP034951">
    <property type="protein sequence ID" value="QAA80906.1"/>
    <property type="molecule type" value="Genomic_DNA"/>
</dbReference>
<dbReference type="OrthoDB" id="5295174at2"/>
<dbReference type="Gene3D" id="1.10.10.60">
    <property type="entry name" value="Homeodomain-like"/>
    <property type="match status" value="1"/>
</dbReference>
<evidence type="ECO:0000256" key="4">
    <source>
        <dbReference type="SAM" id="Phobius"/>
    </source>
</evidence>
<feature type="domain" description="HTH araC/xylS-type" evidence="5">
    <location>
        <begin position="336"/>
        <end position="444"/>
    </location>
</feature>
<dbReference type="InterPro" id="IPR018060">
    <property type="entry name" value="HTH_AraC"/>
</dbReference>
<dbReference type="SMART" id="SM00028">
    <property type="entry name" value="TPR"/>
    <property type="match status" value="4"/>
</dbReference>
<organism evidence="6 7">
    <name type="scientific">Aequorivita ciconiae</name>
    <dbReference type="NCBI Taxonomy" id="2494375"/>
    <lineage>
        <taxon>Bacteria</taxon>
        <taxon>Pseudomonadati</taxon>
        <taxon>Bacteroidota</taxon>
        <taxon>Flavobacteriia</taxon>
        <taxon>Flavobacteriales</taxon>
        <taxon>Flavobacteriaceae</taxon>
        <taxon>Aequorivita</taxon>
    </lineage>
</organism>
<keyword evidence="4" id="KW-1133">Transmembrane helix</keyword>
<keyword evidence="2" id="KW-0238">DNA-binding</keyword>
<dbReference type="GO" id="GO:0043565">
    <property type="term" value="F:sequence-specific DNA binding"/>
    <property type="evidence" value="ECO:0007669"/>
    <property type="project" value="InterPro"/>
</dbReference>
<dbReference type="InterPro" id="IPR011990">
    <property type="entry name" value="TPR-like_helical_dom_sf"/>
</dbReference>
<dbReference type="Proteomes" id="UP000285517">
    <property type="component" value="Chromosome"/>
</dbReference>
<gene>
    <name evidence="6" type="ORF">EI546_03810</name>
</gene>
<dbReference type="InterPro" id="IPR019734">
    <property type="entry name" value="TPR_rpt"/>
</dbReference>
<sequence length="450" mass="52571">MIVATDQSAYDHIKEAQILIDLGEYDKSITYLNIISQRYQGNTPEVEARILGGLARNYLNLGLYMKAVQFWEKAITLIEAQHENLYLEAVFRNNISLAYIHLNEMGKATENLLQSLKGYPLPETYQKLSELALDTDMDFKKSSFYLSEGTALINNKELEIRYLLSEQQTRELNLAYITEGYAYHYYMMQDFDASLEKYHEVLVIAEKLKRVQLRAETLKQLGFIYKKMGYAEKANSYFADHIRLNDSLRVIMNNSLSIPIHEFIKDEERPAKYSLILSKKYLVWGSIILTVIALVFYFNHRRRRLKIVKETVKLEVGNNAGKNNSTEVFLSDETEKELVQKLEEFEKSDEYLRKDISYSSLVSLLNTNEKYLRQILKRNKNTDYNNYINELRVGYILNKLKSDPEYKNYKISYLAEETGFSSHSKFTSNFKQVVGQTPSEFIHSIRNRGN</sequence>
<reference evidence="6 7" key="1">
    <citation type="submission" date="2019-01" db="EMBL/GenBank/DDBJ databases">
        <title>Complete genome sequencing of Aequorivita sp. H23M31.</title>
        <authorList>
            <person name="Bae J.-W."/>
        </authorList>
    </citation>
    <scope>NUCLEOTIDE SEQUENCE [LARGE SCALE GENOMIC DNA]</scope>
    <source>
        <strain evidence="6 7">H23M31</strain>
    </source>
</reference>
<dbReference type="PROSITE" id="PS01124">
    <property type="entry name" value="HTH_ARAC_FAMILY_2"/>
    <property type="match status" value="1"/>
</dbReference>
<dbReference type="InterPro" id="IPR009057">
    <property type="entry name" value="Homeodomain-like_sf"/>
</dbReference>
<feature type="transmembrane region" description="Helical" evidence="4">
    <location>
        <begin position="281"/>
        <end position="299"/>
    </location>
</feature>
<dbReference type="Gene3D" id="1.25.40.10">
    <property type="entry name" value="Tetratricopeptide repeat domain"/>
    <property type="match status" value="2"/>
</dbReference>
<dbReference type="PANTHER" id="PTHR43280">
    <property type="entry name" value="ARAC-FAMILY TRANSCRIPTIONAL REGULATOR"/>
    <property type="match status" value="1"/>
</dbReference>
<keyword evidence="1" id="KW-0805">Transcription regulation</keyword>
<keyword evidence="7" id="KW-1185">Reference proteome</keyword>
<dbReference type="SUPFAM" id="SSF46689">
    <property type="entry name" value="Homeodomain-like"/>
    <property type="match status" value="1"/>
</dbReference>
<dbReference type="Pfam" id="PF12833">
    <property type="entry name" value="HTH_18"/>
    <property type="match status" value="1"/>
</dbReference>
<dbReference type="PANTHER" id="PTHR43280:SF34">
    <property type="entry name" value="ARAC-FAMILY TRANSCRIPTIONAL REGULATOR"/>
    <property type="match status" value="1"/>
</dbReference>
<name>A0A410G0V5_9FLAO</name>
<evidence type="ECO:0000313" key="7">
    <source>
        <dbReference type="Proteomes" id="UP000285517"/>
    </source>
</evidence>
<dbReference type="KEGG" id="aev:EI546_03810"/>
<evidence type="ECO:0000256" key="3">
    <source>
        <dbReference type="ARBA" id="ARBA00023163"/>
    </source>
</evidence>
<keyword evidence="4" id="KW-0812">Transmembrane</keyword>
<evidence type="ECO:0000256" key="2">
    <source>
        <dbReference type="ARBA" id="ARBA00023125"/>
    </source>
</evidence>
<dbReference type="SUPFAM" id="SSF48452">
    <property type="entry name" value="TPR-like"/>
    <property type="match status" value="2"/>
</dbReference>
<evidence type="ECO:0000256" key="1">
    <source>
        <dbReference type="ARBA" id="ARBA00023015"/>
    </source>
</evidence>
<dbReference type="GO" id="GO:0003700">
    <property type="term" value="F:DNA-binding transcription factor activity"/>
    <property type="evidence" value="ECO:0007669"/>
    <property type="project" value="InterPro"/>
</dbReference>
<evidence type="ECO:0000313" key="6">
    <source>
        <dbReference type="EMBL" id="QAA80906.1"/>
    </source>
</evidence>
<accession>A0A410G0V5</accession>
<evidence type="ECO:0000259" key="5">
    <source>
        <dbReference type="PROSITE" id="PS01124"/>
    </source>
</evidence>
<dbReference type="RefSeq" id="WP_128249299.1">
    <property type="nucleotide sequence ID" value="NZ_CP034951.1"/>
</dbReference>
<dbReference type="AlphaFoldDB" id="A0A410G0V5"/>
<protein>
    <submittedName>
        <fullName evidence="6">Helix-turn-helix domain-containing protein</fullName>
    </submittedName>
</protein>
<keyword evidence="4" id="KW-0472">Membrane</keyword>
<dbReference type="SMART" id="SM00342">
    <property type="entry name" value="HTH_ARAC"/>
    <property type="match status" value="1"/>
</dbReference>
<proteinExistence type="predicted"/>
<keyword evidence="3" id="KW-0804">Transcription</keyword>